<evidence type="ECO:0000313" key="9">
    <source>
        <dbReference type="Proteomes" id="UP001215712"/>
    </source>
</evidence>
<keyword evidence="5" id="KW-0539">Nucleus</keyword>
<dbReference type="InterPro" id="IPR001138">
    <property type="entry name" value="Zn2Cys6_DnaBD"/>
</dbReference>
<evidence type="ECO:0000313" key="8">
    <source>
        <dbReference type="EMBL" id="KAJ5740315.1"/>
    </source>
</evidence>
<gene>
    <name evidence="8" type="ORF">N7493_000187</name>
</gene>
<evidence type="ECO:0000256" key="4">
    <source>
        <dbReference type="ARBA" id="ARBA00023163"/>
    </source>
</evidence>
<dbReference type="CDD" id="cd00067">
    <property type="entry name" value="GAL4"/>
    <property type="match status" value="1"/>
</dbReference>
<organism evidence="8 9">
    <name type="scientific">Penicillium malachiteum</name>
    <dbReference type="NCBI Taxonomy" id="1324776"/>
    <lineage>
        <taxon>Eukaryota</taxon>
        <taxon>Fungi</taxon>
        <taxon>Dikarya</taxon>
        <taxon>Ascomycota</taxon>
        <taxon>Pezizomycotina</taxon>
        <taxon>Eurotiomycetes</taxon>
        <taxon>Eurotiomycetidae</taxon>
        <taxon>Eurotiales</taxon>
        <taxon>Aspergillaceae</taxon>
        <taxon>Penicillium</taxon>
    </lineage>
</organism>
<reference evidence="8" key="1">
    <citation type="journal article" date="2023" name="IMA Fungus">
        <title>Comparative genomic study of the Penicillium genus elucidates a diverse pangenome and 15 lateral gene transfer events.</title>
        <authorList>
            <person name="Petersen C."/>
            <person name="Sorensen T."/>
            <person name="Nielsen M.R."/>
            <person name="Sondergaard T.E."/>
            <person name="Sorensen J.L."/>
            <person name="Fitzpatrick D.A."/>
            <person name="Frisvad J.C."/>
            <person name="Nielsen K.L."/>
        </authorList>
    </citation>
    <scope>NUCLEOTIDE SEQUENCE</scope>
    <source>
        <strain evidence="8">IBT 17514</strain>
    </source>
</reference>
<accession>A0AAD6HW07</accession>
<dbReference type="GO" id="GO:0008270">
    <property type="term" value="F:zinc ion binding"/>
    <property type="evidence" value="ECO:0007669"/>
    <property type="project" value="InterPro"/>
</dbReference>
<evidence type="ECO:0000256" key="2">
    <source>
        <dbReference type="ARBA" id="ARBA00023015"/>
    </source>
</evidence>
<dbReference type="Gene3D" id="4.10.240.10">
    <property type="entry name" value="Zn(2)-C6 fungal-type DNA-binding domain"/>
    <property type="match status" value="1"/>
</dbReference>
<protein>
    <recommendedName>
        <fullName evidence="7">Zn(2)-C6 fungal-type domain-containing protein</fullName>
    </recommendedName>
</protein>
<keyword evidence="2" id="KW-0805">Transcription regulation</keyword>
<dbReference type="GO" id="GO:0005634">
    <property type="term" value="C:nucleus"/>
    <property type="evidence" value="ECO:0007669"/>
    <property type="project" value="UniProtKB-SubCell"/>
</dbReference>
<keyword evidence="9" id="KW-1185">Reference proteome</keyword>
<reference evidence="8" key="2">
    <citation type="submission" date="2023-01" db="EMBL/GenBank/DDBJ databases">
        <authorList>
            <person name="Petersen C."/>
        </authorList>
    </citation>
    <scope>NUCLEOTIDE SEQUENCE</scope>
    <source>
        <strain evidence="8">IBT 17514</strain>
    </source>
</reference>
<feature type="region of interest" description="Disordered" evidence="6">
    <location>
        <begin position="73"/>
        <end position="168"/>
    </location>
</feature>
<comment type="subcellular location">
    <subcellularLocation>
        <location evidence="1">Nucleus</location>
    </subcellularLocation>
</comment>
<comment type="caution">
    <text evidence="8">The sequence shown here is derived from an EMBL/GenBank/DDBJ whole genome shotgun (WGS) entry which is preliminary data.</text>
</comment>
<feature type="compositionally biased region" description="Polar residues" evidence="6">
    <location>
        <begin position="339"/>
        <end position="355"/>
    </location>
</feature>
<evidence type="ECO:0000256" key="6">
    <source>
        <dbReference type="SAM" id="MobiDB-lite"/>
    </source>
</evidence>
<evidence type="ECO:0000256" key="1">
    <source>
        <dbReference type="ARBA" id="ARBA00004123"/>
    </source>
</evidence>
<dbReference type="PANTHER" id="PTHR31001">
    <property type="entry name" value="UNCHARACTERIZED TRANSCRIPTIONAL REGULATORY PROTEIN"/>
    <property type="match status" value="1"/>
</dbReference>
<keyword evidence="3" id="KW-0238">DNA-binding</keyword>
<keyword evidence="4" id="KW-0804">Transcription</keyword>
<dbReference type="GO" id="GO:0003677">
    <property type="term" value="F:DNA binding"/>
    <property type="evidence" value="ECO:0007669"/>
    <property type="project" value="UniProtKB-KW"/>
</dbReference>
<dbReference type="SMART" id="SM00066">
    <property type="entry name" value="GAL4"/>
    <property type="match status" value="1"/>
</dbReference>
<proteinExistence type="predicted"/>
<dbReference type="EMBL" id="JAQJAN010000001">
    <property type="protein sequence ID" value="KAJ5740315.1"/>
    <property type="molecule type" value="Genomic_DNA"/>
</dbReference>
<feature type="domain" description="Zn(2)-C6 fungal-type" evidence="7">
    <location>
        <begin position="14"/>
        <end position="45"/>
    </location>
</feature>
<dbReference type="PROSITE" id="PS50048">
    <property type="entry name" value="ZN2_CY6_FUNGAL_2"/>
    <property type="match status" value="1"/>
</dbReference>
<dbReference type="InterPro" id="IPR036864">
    <property type="entry name" value="Zn2-C6_fun-type_DNA-bd_sf"/>
</dbReference>
<dbReference type="GO" id="GO:0000981">
    <property type="term" value="F:DNA-binding transcription factor activity, RNA polymerase II-specific"/>
    <property type="evidence" value="ECO:0007669"/>
    <property type="project" value="InterPro"/>
</dbReference>
<dbReference type="InterPro" id="IPR050613">
    <property type="entry name" value="Sec_Metabolite_Reg"/>
</dbReference>
<sequence length="420" mass="45241">MPPDSKTKIRPQQSCLKCRERKVKCDRSIPCHACIIRGLEAECTYLTTPEDREHISQAEIIDRLRREVAQLRTQLSHGPKPNSKPKPYPQRASSADRNASRNRGPYARPSGYDRGTSQAPGFVGVESTATTWSGSSPGSTETMTNSAMTVNSPESTGSGASGSGTASVFPGSTGPFGMQMGDAATGTAAAFIGANFMDDATLAACHGGIPAFMPADTVPTSIPLQNINPHPVDASEMNNTHLYRDGSPHSYTMHDGGSLNAHYIHPMHIPDFIQMRIAPEMACNGYKQSQIYPQNLQWGPGQEVVPTHPYANSYYSSSSMDAFAHTNVDPNANIHHLQQGHTQSPPTQIPHQDNQPPGFHIPSSWKVDGKQELLETLLETISSCDEARVAQVIQVVRTSATPEDAVSGICQVLGISANGR</sequence>
<dbReference type="Proteomes" id="UP001215712">
    <property type="component" value="Unassembled WGS sequence"/>
</dbReference>
<dbReference type="SUPFAM" id="SSF57701">
    <property type="entry name" value="Zn2/Cys6 DNA-binding domain"/>
    <property type="match status" value="1"/>
</dbReference>
<evidence type="ECO:0000256" key="3">
    <source>
        <dbReference type="ARBA" id="ARBA00023125"/>
    </source>
</evidence>
<name>A0AAD6HW07_9EURO</name>
<feature type="compositionally biased region" description="Polar residues" evidence="6">
    <location>
        <begin position="127"/>
        <end position="154"/>
    </location>
</feature>
<evidence type="ECO:0000256" key="5">
    <source>
        <dbReference type="ARBA" id="ARBA00023242"/>
    </source>
</evidence>
<evidence type="ECO:0000259" key="7">
    <source>
        <dbReference type="PROSITE" id="PS50048"/>
    </source>
</evidence>
<dbReference type="AlphaFoldDB" id="A0AAD6HW07"/>
<dbReference type="PROSITE" id="PS00463">
    <property type="entry name" value="ZN2_CY6_FUNGAL_1"/>
    <property type="match status" value="1"/>
</dbReference>
<dbReference type="Pfam" id="PF00172">
    <property type="entry name" value="Zn_clus"/>
    <property type="match status" value="1"/>
</dbReference>
<feature type="compositionally biased region" description="Low complexity" evidence="6">
    <location>
        <begin position="155"/>
        <end position="167"/>
    </location>
</feature>
<feature type="region of interest" description="Disordered" evidence="6">
    <location>
        <begin position="336"/>
        <end position="358"/>
    </location>
</feature>